<dbReference type="Pfam" id="PF02423">
    <property type="entry name" value="OCD_Mu_crystall"/>
    <property type="match status" value="1"/>
</dbReference>
<dbReference type="Proteomes" id="UP001595755">
    <property type="component" value="Unassembled WGS sequence"/>
</dbReference>
<comment type="caution">
    <text evidence="1">The sequence shown here is derived from an EMBL/GenBank/DDBJ whole genome shotgun (WGS) entry which is preliminary data.</text>
</comment>
<dbReference type="Gene3D" id="3.30.1780.10">
    <property type="entry name" value="ornithine cyclodeaminase, domain 1"/>
    <property type="match status" value="1"/>
</dbReference>
<dbReference type="EMBL" id="JBHSED010000071">
    <property type="protein sequence ID" value="MFC4307061.1"/>
    <property type="molecule type" value="Genomic_DNA"/>
</dbReference>
<dbReference type="PIRSF" id="PIRSF001439">
    <property type="entry name" value="CryM"/>
    <property type="match status" value="1"/>
</dbReference>
<dbReference type="PANTHER" id="PTHR13812:SF19">
    <property type="entry name" value="KETIMINE REDUCTASE MU-CRYSTALLIN"/>
    <property type="match status" value="1"/>
</dbReference>
<gene>
    <name evidence="1" type="ORF">ACFO1S_26920</name>
</gene>
<proteinExistence type="predicted"/>
<dbReference type="RefSeq" id="WP_204604494.1">
    <property type="nucleotide sequence ID" value="NZ_JBHSED010000071.1"/>
</dbReference>
<protein>
    <submittedName>
        <fullName evidence="1">2,3-diaminopropionate biosynthesis protein SbnB</fullName>
    </submittedName>
</protein>
<accession>A0ABV8SHH3</accession>
<name>A0ABV8SHH3_9BACL</name>
<dbReference type="SUPFAM" id="SSF51735">
    <property type="entry name" value="NAD(P)-binding Rossmann-fold domains"/>
    <property type="match status" value="1"/>
</dbReference>
<dbReference type="InterPro" id="IPR036291">
    <property type="entry name" value="NAD(P)-bd_dom_sf"/>
</dbReference>
<reference evidence="2" key="1">
    <citation type="journal article" date="2019" name="Int. J. Syst. Evol. Microbiol.">
        <title>The Global Catalogue of Microorganisms (GCM) 10K type strain sequencing project: providing services to taxonomists for standard genome sequencing and annotation.</title>
        <authorList>
            <consortium name="The Broad Institute Genomics Platform"/>
            <consortium name="The Broad Institute Genome Sequencing Center for Infectious Disease"/>
            <person name="Wu L."/>
            <person name="Ma J."/>
        </authorList>
    </citation>
    <scope>NUCLEOTIDE SEQUENCE [LARGE SCALE GENOMIC DNA]</scope>
    <source>
        <strain evidence="2">CGMCC 4.1641</strain>
    </source>
</reference>
<evidence type="ECO:0000313" key="1">
    <source>
        <dbReference type="EMBL" id="MFC4307061.1"/>
    </source>
</evidence>
<dbReference type="InterPro" id="IPR023401">
    <property type="entry name" value="ODC_N"/>
</dbReference>
<evidence type="ECO:0000313" key="2">
    <source>
        <dbReference type="Proteomes" id="UP001595755"/>
    </source>
</evidence>
<sequence>MIYLNDRDIRQIGISWPLLAERIERVLALSGSDEVVQPLKPYLRFGKPGNRIIAMPAFVGGDAPICGIKWIASFPGNLADGLPRAHGTIVLNHPANGVPAAILNGGLLNGLRTAAVSAVMLQAFLRLRRRARYRIGLIGWGPIGRRQLEMTMALFGDAVEDIRLFDIRGIEEDSLDEKIRSSATLCASWQEVFRNSDILFTCTAATESYIDEPALTGSLLMNVSLRDYKPGSVRDVQPVVDNWQEVCRENTDIERLHLEAGLAENDALTLRSVVHEDALHTLDPERPIFFNPMGMAAFDMAIAAYYWREALRLGIGTRLE</sequence>
<keyword evidence="2" id="KW-1185">Reference proteome</keyword>
<dbReference type="InterPro" id="IPR003462">
    <property type="entry name" value="ODC_Mu_crystall"/>
</dbReference>
<organism evidence="1 2">
    <name type="scientific">Cohnella boryungensis</name>
    <dbReference type="NCBI Taxonomy" id="768479"/>
    <lineage>
        <taxon>Bacteria</taxon>
        <taxon>Bacillati</taxon>
        <taxon>Bacillota</taxon>
        <taxon>Bacilli</taxon>
        <taxon>Bacillales</taxon>
        <taxon>Paenibacillaceae</taxon>
        <taxon>Cohnella</taxon>
    </lineage>
</organism>
<dbReference type="PANTHER" id="PTHR13812">
    <property type="entry name" value="KETIMINE REDUCTASE MU-CRYSTALLIN"/>
    <property type="match status" value="1"/>
</dbReference>
<dbReference type="Gene3D" id="3.40.50.720">
    <property type="entry name" value="NAD(P)-binding Rossmann-like Domain"/>
    <property type="match status" value="1"/>
</dbReference>